<evidence type="ECO:0000313" key="4">
    <source>
        <dbReference type="Proteomes" id="UP000222542"/>
    </source>
</evidence>
<dbReference type="AlphaFoldDB" id="A0A2G3A1A2"/>
<comment type="caution">
    <text evidence="3">The sequence shown here is derived from an EMBL/GenBank/DDBJ whole genome shotgun (WGS) entry which is preliminary data.</text>
</comment>
<organism evidence="3 4">
    <name type="scientific">Capsicum annuum</name>
    <name type="common">Capsicum pepper</name>
    <dbReference type="NCBI Taxonomy" id="4072"/>
    <lineage>
        <taxon>Eukaryota</taxon>
        <taxon>Viridiplantae</taxon>
        <taxon>Streptophyta</taxon>
        <taxon>Embryophyta</taxon>
        <taxon>Tracheophyta</taxon>
        <taxon>Spermatophyta</taxon>
        <taxon>Magnoliopsida</taxon>
        <taxon>eudicotyledons</taxon>
        <taxon>Gunneridae</taxon>
        <taxon>Pentapetalae</taxon>
        <taxon>asterids</taxon>
        <taxon>lamiids</taxon>
        <taxon>Solanales</taxon>
        <taxon>Solanaceae</taxon>
        <taxon>Solanoideae</taxon>
        <taxon>Capsiceae</taxon>
        <taxon>Capsicum</taxon>
    </lineage>
</organism>
<reference evidence="3 4" key="1">
    <citation type="journal article" date="2014" name="Nat. Genet.">
        <title>Genome sequence of the hot pepper provides insights into the evolution of pungency in Capsicum species.</title>
        <authorList>
            <person name="Kim S."/>
            <person name="Park M."/>
            <person name="Yeom S.I."/>
            <person name="Kim Y.M."/>
            <person name="Lee J.M."/>
            <person name="Lee H.A."/>
            <person name="Seo E."/>
            <person name="Choi J."/>
            <person name="Cheong K."/>
            <person name="Kim K.T."/>
            <person name="Jung K."/>
            <person name="Lee G.W."/>
            <person name="Oh S.K."/>
            <person name="Bae C."/>
            <person name="Kim S.B."/>
            <person name="Lee H.Y."/>
            <person name="Kim S.Y."/>
            <person name="Kim M.S."/>
            <person name="Kang B.C."/>
            <person name="Jo Y.D."/>
            <person name="Yang H.B."/>
            <person name="Jeong H.J."/>
            <person name="Kang W.H."/>
            <person name="Kwon J.K."/>
            <person name="Shin C."/>
            <person name="Lim J.Y."/>
            <person name="Park J.H."/>
            <person name="Huh J.H."/>
            <person name="Kim J.S."/>
            <person name="Kim B.D."/>
            <person name="Cohen O."/>
            <person name="Paran I."/>
            <person name="Suh M.C."/>
            <person name="Lee S.B."/>
            <person name="Kim Y.K."/>
            <person name="Shin Y."/>
            <person name="Noh S.J."/>
            <person name="Park J."/>
            <person name="Seo Y.S."/>
            <person name="Kwon S.Y."/>
            <person name="Kim H.A."/>
            <person name="Park J.M."/>
            <person name="Kim H.J."/>
            <person name="Choi S.B."/>
            <person name="Bosland P.W."/>
            <person name="Reeves G."/>
            <person name="Jo S.H."/>
            <person name="Lee B.W."/>
            <person name="Cho H.T."/>
            <person name="Choi H.S."/>
            <person name="Lee M.S."/>
            <person name="Yu Y."/>
            <person name="Do Choi Y."/>
            <person name="Park B.S."/>
            <person name="van Deynze A."/>
            <person name="Ashrafi H."/>
            <person name="Hill T."/>
            <person name="Kim W.T."/>
            <person name="Pai H.S."/>
            <person name="Ahn H.K."/>
            <person name="Yeam I."/>
            <person name="Giovannoni J.J."/>
            <person name="Rose J.K."/>
            <person name="Sorensen I."/>
            <person name="Lee S.J."/>
            <person name="Kim R.W."/>
            <person name="Choi I.Y."/>
            <person name="Choi B.S."/>
            <person name="Lim J.S."/>
            <person name="Lee Y.H."/>
            <person name="Choi D."/>
        </authorList>
    </citation>
    <scope>NUCLEOTIDE SEQUENCE [LARGE SCALE GENOMIC DNA]</scope>
    <source>
        <strain evidence="4">cv. CM334</strain>
    </source>
</reference>
<dbReference type="InterPro" id="IPR000794">
    <property type="entry name" value="Beta-ketoacyl_synthase"/>
</dbReference>
<sequence length="141" mass="15349">MQDMILCGGSDAAIIPIGLGGFVACKAISQRNTDPTRDSWSWDSVMLGTIVSVSLFVKHSLLQDFRDRLLQSCFGRSTKSSLIVGSSPLPIRSMNSLKDGSVLDLIFLVNLILSMRCHKYDFTKLAFTVLALVDFGITGST</sequence>
<reference evidence="3 4" key="2">
    <citation type="journal article" date="2017" name="Genome Biol.">
        <title>New reference genome sequences of hot pepper reveal the massive evolution of plant disease-resistance genes by retroduplication.</title>
        <authorList>
            <person name="Kim S."/>
            <person name="Park J."/>
            <person name="Yeom S.I."/>
            <person name="Kim Y.M."/>
            <person name="Seo E."/>
            <person name="Kim K.T."/>
            <person name="Kim M.S."/>
            <person name="Lee J.M."/>
            <person name="Cheong K."/>
            <person name="Shin H.S."/>
            <person name="Kim S.B."/>
            <person name="Han K."/>
            <person name="Lee J."/>
            <person name="Park M."/>
            <person name="Lee H.A."/>
            <person name="Lee H.Y."/>
            <person name="Lee Y."/>
            <person name="Oh S."/>
            <person name="Lee J.H."/>
            <person name="Choi E."/>
            <person name="Choi E."/>
            <person name="Lee S.E."/>
            <person name="Jeon J."/>
            <person name="Kim H."/>
            <person name="Choi G."/>
            <person name="Song H."/>
            <person name="Lee J."/>
            <person name="Lee S.C."/>
            <person name="Kwon J.K."/>
            <person name="Lee H.Y."/>
            <person name="Koo N."/>
            <person name="Hong Y."/>
            <person name="Kim R.W."/>
            <person name="Kang W.H."/>
            <person name="Huh J.H."/>
            <person name="Kang B.C."/>
            <person name="Yang T.J."/>
            <person name="Lee Y.H."/>
            <person name="Bennetzen J.L."/>
            <person name="Choi D."/>
        </authorList>
    </citation>
    <scope>NUCLEOTIDE SEQUENCE [LARGE SCALE GENOMIC DNA]</scope>
    <source>
        <strain evidence="4">cv. CM334</strain>
    </source>
</reference>
<proteinExistence type="predicted"/>
<keyword evidence="4" id="KW-1185">Reference proteome</keyword>
<evidence type="ECO:0000256" key="1">
    <source>
        <dbReference type="ARBA" id="ARBA00013191"/>
    </source>
</evidence>
<dbReference type="PANTHER" id="PTHR11712:SF332">
    <property type="entry name" value="3-OXOACYL-[ACYL-CARRIER-PROTEIN] SYNTHASE II, CHLOROPLASTIC"/>
    <property type="match status" value="1"/>
</dbReference>
<protein>
    <recommendedName>
        <fullName evidence="1">beta-ketoacyl-[acyl-carrier-protein] synthase I</fullName>
        <ecNumber evidence="1">2.3.1.41</ecNumber>
    </recommendedName>
</protein>
<keyword evidence="2" id="KW-0808">Transferase</keyword>
<dbReference type="Gramene" id="PHT87988">
    <property type="protein sequence ID" value="PHT87988"/>
    <property type="gene ID" value="T459_10094"/>
</dbReference>
<name>A0A2G3A1A2_CAPAN</name>
<dbReference type="Proteomes" id="UP000222542">
    <property type="component" value="Unassembled WGS sequence"/>
</dbReference>
<accession>A0A2G3A1A2</accession>
<dbReference type="EMBL" id="AYRZ02000003">
    <property type="protein sequence ID" value="PHT87988.1"/>
    <property type="molecule type" value="Genomic_DNA"/>
</dbReference>
<dbReference type="EC" id="2.3.1.41" evidence="1"/>
<dbReference type="STRING" id="4072.A0A2G3A1A2"/>
<gene>
    <name evidence="3" type="ORF">T459_10094</name>
</gene>
<dbReference type="PANTHER" id="PTHR11712">
    <property type="entry name" value="POLYKETIDE SYNTHASE-RELATED"/>
    <property type="match status" value="1"/>
</dbReference>
<dbReference type="GO" id="GO:0004315">
    <property type="term" value="F:3-oxoacyl-[acyl-carrier-protein] synthase activity"/>
    <property type="evidence" value="ECO:0007669"/>
    <property type="project" value="UniProtKB-EC"/>
</dbReference>
<evidence type="ECO:0000313" key="3">
    <source>
        <dbReference type="EMBL" id="PHT87988.1"/>
    </source>
</evidence>
<evidence type="ECO:0000256" key="2">
    <source>
        <dbReference type="ARBA" id="ARBA00022679"/>
    </source>
</evidence>